<comment type="caution">
    <text evidence="4">The sequence shown here is derived from an EMBL/GenBank/DDBJ whole genome shotgun (WGS) entry which is preliminary data.</text>
</comment>
<dbReference type="SUPFAM" id="SSF49562">
    <property type="entry name" value="C2 domain (Calcium/lipid-binding domain, CaLB)"/>
    <property type="match status" value="1"/>
</dbReference>
<dbReference type="InterPro" id="IPR000008">
    <property type="entry name" value="C2_dom"/>
</dbReference>
<gene>
    <name evidence="4" type="ORF">FNV43_RR00853</name>
</gene>
<dbReference type="InterPro" id="IPR035892">
    <property type="entry name" value="C2_domain_sf"/>
</dbReference>
<dbReference type="PANTHER" id="PTHR32246">
    <property type="entry name" value="INGRESSION PROTEIN FIC1"/>
    <property type="match status" value="1"/>
</dbReference>
<dbReference type="Pfam" id="PF00168">
    <property type="entry name" value="C2"/>
    <property type="match status" value="1"/>
</dbReference>
<dbReference type="PANTHER" id="PTHR32246:SF173">
    <property type="entry name" value="C2 DOMAIN-CONTAINING PROTEIN"/>
    <property type="match status" value="1"/>
</dbReference>
<reference evidence="4" key="1">
    <citation type="submission" date="2020-03" db="EMBL/GenBank/DDBJ databases">
        <title>A high-quality chromosome-level genome assembly of a woody plant with both climbing and erect habits, Rhamnella rubrinervis.</title>
        <authorList>
            <person name="Lu Z."/>
            <person name="Yang Y."/>
            <person name="Zhu X."/>
            <person name="Sun Y."/>
        </authorList>
    </citation>
    <scope>NUCLEOTIDE SEQUENCE</scope>
    <source>
        <strain evidence="4">BYM</strain>
        <tissue evidence="4">Leaf</tissue>
    </source>
</reference>
<proteinExistence type="predicted"/>
<sequence>MEQRTLDIKVVSAKGLKDVNLIGKMDVYAVVSISGDSHPKQKTKTNVDKDCGSNPTWNYPMKFTVNEIAAKQNRLTLVFDLRCERTFGDKDIGQVVVPVSELLDSKGDENSMKCVTYQVRTSSGKPKGELNFSYKFGDKVVVEAVAPKAAEPVTAYPAPGAGPSVPAYPPPAGHPYGAYPPPQPGYGGYPPPPAAPYGGYQPPPPGYAYPPPQPGYGYPPAPGYGQPPLQQPQKKKNSKLGMGLGAGLLGGALGGLLIGDMVSDAGAYDGGYDGGFDDAGGFDF</sequence>
<dbReference type="OrthoDB" id="270970at2759"/>
<name>A0A8K0MSE4_9ROSA</name>
<dbReference type="Gene3D" id="2.60.40.150">
    <property type="entry name" value="C2 domain"/>
    <property type="match status" value="1"/>
</dbReference>
<dbReference type="EMBL" id="VOIH02000001">
    <property type="protein sequence ID" value="KAF3456203.1"/>
    <property type="molecule type" value="Genomic_DNA"/>
</dbReference>
<evidence type="ECO:0000256" key="1">
    <source>
        <dbReference type="SAM" id="MobiDB-lite"/>
    </source>
</evidence>
<protein>
    <recommendedName>
        <fullName evidence="3">C2 domain-containing protein</fullName>
    </recommendedName>
</protein>
<feature type="region of interest" description="Disordered" evidence="1">
    <location>
        <begin position="203"/>
        <end position="239"/>
    </location>
</feature>
<evidence type="ECO:0000313" key="5">
    <source>
        <dbReference type="Proteomes" id="UP000796880"/>
    </source>
</evidence>
<evidence type="ECO:0000259" key="3">
    <source>
        <dbReference type="PROSITE" id="PS50004"/>
    </source>
</evidence>
<keyword evidence="2" id="KW-0472">Membrane</keyword>
<dbReference type="AlphaFoldDB" id="A0A8K0MSE4"/>
<feature type="domain" description="C2" evidence="3">
    <location>
        <begin position="1"/>
        <end position="112"/>
    </location>
</feature>
<evidence type="ECO:0000313" key="4">
    <source>
        <dbReference type="EMBL" id="KAF3456203.1"/>
    </source>
</evidence>
<dbReference type="PROSITE" id="PS50004">
    <property type="entry name" value="C2"/>
    <property type="match status" value="1"/>
</dbReference>
<keyword evidence="2" id="KW-0812">Transmembrane</keyword>
<dbReference type="InterPro" id="IPR044750">
    <property type="entry name" value="C2_SRC2/BAP"/>
</dbReference>
<accession>A0A8K0MSE4</accession>
<keyword evidence="2" id="KW-1133">Transmembrane helix</keyword>
<dbReference type="CDD" id="cd04051">
    <property type="entry name" value="C2_SRC2_like"/>
    <property type="match status" value="1"/>
</dbReference>
<feature type="compositionally biased region" description="Low complexity" evidence="1">
    <location>
        <begin position="223"/>
        <end position="232"/>
    </location>
</feature>
<feature type="transmembrane region" description="Helical" evidence="2">
    <location>
        <begin position="240"/>
        <end position="259"/>
    </location>
</feature>
<evidence type="ECO:0000256" key="2">
    <source>
        <dbReference type="SAM" id="Phobius"/>
    </source>
</evidence>
<dbReference type="SMART" id="SM00239">
    <property type="entry name" value="C2"/>
    <property type="match status" value="1"/>
</dbReference>
<feature type="compositionally biased region" description="Pro residues" evidence="1">
    <location>
        <begin position="203"/>
        <end position="222"/>
    </location>
</feature>
<dbReference type="Proteomes" id="UP000796880">
    <property type="component" value="Unassembled WGS sequence"/>
</dbReference>
<dbReference type="GO" id="GO:0006952">
    <property type="term" value="P:defense response"/>
    <property type="evidence" value="ECO:0007669"/>
    <property type="project" value="InterPro"/>
</dbReference>
<organism evidence="4 5">
    <name type="scientific">Rhamnella rubrinervis</name>
    <dbReference type="NCBI Taxonomy" id="2594499"/>
    <lineage>
        <taxon>Eukaryota</taxon>
        <taxon>Viridiplantae</taxon>
        <taxon>Streptophyta</taxon>
        <taxon>Embryophyta</taxon>
        <taxon>Tracheophyta</taxon>
        <taxon>Spermatophyta</taxon>
        <taxon>Magnoliopsida</taxon>
        <taxon>eudicotyledons</taxon>
        <taxon>Gunneridae</taxon>
        <taxon>Pentapetalae</taxon>
        <taxon>rosids</taxon>
        <taxon>fabids</taxon>
        <taxon>Rosales</taxon>
        <taxon>Rhamnaceae</taxon>
        <taxon>rhamnoid group</taxon>
        <taxon>Rhamneae</taxon>
        <taxon>Rhamnella</taxon>
    </lineage>
</organism>
<keyword evidence="5" id="KW-1185">Reference proteome</keyword>